<evidence type="ECO:0000256" key="1">
    <source>
        <dbReference type="ARBA" id="ARBA00022729"/>
    </source>
</evidence>
<dbReference type="RefSeq" id="WP_111876500.1">
    <property type="nucleotide sequence ID" value="NZ_CBCSGC010000057.1"/>
</dbReference>
<evidence type="ECO:0000313" key="3">
    <source>
        <dbReference type="EMBL" id="RAR84812.1"/>
    </source>
</evidence>
<dbReference type="Proteomes" id="UP000248856">
    <property type="component" value="Unassembled WGS sequence"/>
</dbReference>
<evidence type="ECO:0000313" key="4">
    <source>
        <dbReference type="Proteomes" id="UP000248856"/>
    </source>
</evidence>
<dbReference type="PANTHER" id="PTHR35936:SF17">
    <property type="entry name" value="ARGININE-BINDING EXTRACELLULAR PROTEIN ARTP"/>
    <property type="match status" value="1"/>
</dbReference>
<dbReference type="SUPFAM" id="SSF53850">
    <property type="entry name" value="Periplasmic binding protein-like II"/>
    <property type="match status" value="1"/>
</dbReference>
<dbReference type="EMBL" id="QLTA01000009">
    <property type="protein sequence ID" value="RAR84812.1"/>
    <property type="molecule type" value="Genomic_DNA"/>
</dbReference>
<dbReference type="Pfam" id="PF00497">
    <property type="entry name" value="SBP_bac_3"/>
    <property type="match status" value="1"/>
</dbReference>
<dbReference type="AlphaFoldDB" id="A0A328ZJL4"/>
<name>A0A328ZJL4_9BURK</name>
<sequence>MQFTEQERKSIAPMGILRSTINLGNPILARQEPGMDHPEGVSVDLARSLAALLGLELRLLVFDGAGKAVKAVAAQEADIGFFAIDPLRAEGIRFTSPYVLIEGAYMVRDASPIQRNEEIDRPGNRVVVGQGSAYDLFLTRELQQAQIERAPTSPAVVDVFLEGGFEVAAGVRQQLESDAARWPGLRVLPERFMVIEQAMGLPSTRDDAATGLLARFVEHAKQEGMVSAALRHHKITGARVAP</sequence>
<keyword evidence="1" id="KW-0732">Signal</keyword>
<gene>
    <name evidence="3" type="ORF">AX018_100944</name>
</gene>
<dbReference type="SMART" id="SM00062">
    <property type="entry name" value="PBPb"/>
    <property type="match status" value="1"/>
</dbReference>
<organism evidence="3 4">
    <name type="scientific">Paracidovorax anthurii</name>
    <dbReference type="NCBI Taxonomy" id="78229"/>
    <lineage>
        <taxon>Bacteria</taxon>
        <taxon>Pseudomonadati</taxon>
        <taxon>Pseudomonadota</taxon>
        <taxon>Betaproteobacteria</taxon>
        <taxon>Burkholderiales</taxon>
        <taxon>Comamonadaceae</taxon>
        <taxon>Paracidovorax</taxon>
    </lineage>
</organism>
<comment type="caution">
    <text evidence="3">The sequence shown here is derived from an EMBL/GenBank/DDBJ whole genome shotgun (WGS) entry which is preliminary data.</text>
</comment>
<feature type="domain" description="Solute-binding protein family 3/N-terminal" evidence="2">
    <location>
        <begin position="20"/>
        <end position="233"/>
    </location>
</feature>
<protein>
    <submittedName>
        <fullName evidence="3">Amino acid ABC transporter substrate-binding protein (PAAT family)</fullName>
    </submittedName>
</protein>
<evidence type="ECO:0000259" key="2">
    <source>
        <dbReference type="SMART" id="SM00062"/>
    </source>
</evidence>
<reference evidence="3 4" key="1">
    <citation type="submission" date="2018-06" db="EMBL/GenBank/DDBJ databases">
        <title>Genomic Encyclopedia of Archaeal and Bacterial Type Strains, Phase II (KMG-II): from individual species to whole genera.</title>
        <authorList>
            <person name="Goeker M."/>
        </authorList>
    </citation>
    <scope>NUCLEOTIDE SEQUENCE [LARGE SCALE GENOMIC DNA]</scope>
    <source>
        <strain evidence="3 4">CFPB 3232</strain>
    </source>
</reference>
<dbReference type="OrthoDB" id="571173at2"/>
<dbReference type="Gene3D" id="3.40.190.10">
    <property type="entry name" value="Periplasmic binding protein-like II"/>
    <property type="match status" value="2"/>
</dbReference>
<accession>A0A328ZJL4</accession>
<dbReference type="PANTHER" id="PTHR35936">
    <property type="entry name" value="MEMBRANE-BOUND LYTIC MUREIN TRANSGLYCOSYLASE F"/>
    <property type="match status" value="1"/>
</dbReference>
<dbReference type="InterPro" id="IPR001638">
    <property type="entry name" value="Solute-binding_3/MltF_N"/>
</dbReference>
<proteinExistence type="predicted"/>
<keyword evidence="4" id="KW-1185">Reference proteome</keyword>